<gene>
    <name evidence="2" type="ORF">cyc_06714</name>
</gene>
<dbReference type="AlphaFoldDB" id="A0A1D3D1G2"/>
<reference evidence="2 3" key="1">
    <citation type="journal article" date="2016" name="BMC Genomics">
        <title>Comparative genomics reveals Cyclospora cayetanensis possesses coccidia-like metabolism and invasion components but unique surface antigens.</title>
        <authorList>
            <person name="Liu S."/>
            <person name="Wang L."/>
            <person name="Zheng H."/>
            <person name="Xu Z."/>
            <person name="Roellig D.M."/>
            <person name="Li N."/>
            <person name="Frace M.A."/>
            <person name="Tang K."/>
            <person name="Arrowood M.J."/>
            <person name="Moss D.M."/>
            <person name="Zhang L."/>
            <person name="Feng Y."/>
            <person name="Xiao L."/>
        </authorList>
    </citation>
    <scope>NUCLEOTIDE SEQUENCE [LARGE SCALE GENOMIC DNA]</scope>
    <source>
        <strain evidence="2 3">CHN_HEN01</strain>
    </source>
</reference>
<evidence type="ECO:0000256" key="1">
    <source>
        <dbReference type="SAM" id="MobiDB-lite"/>
    </source>
</evidence>
<evidence type="ECO:0000313" key="3">
    <source>
        <dbReference type="Proteomes" id="UP000095192"/>
    </source>
</evidence>
<dbReference type="EMBL" id="JROU02001148">
    <property type="protein sequence ID" value="OEH77283.1"/>
    <property type="molecule type" value="Genomic_DNA"/>
</dbReference>
<evidence type="ECO:0000313" key="2">
    <source>
        <dbReference type="EMBL" id="OEH77283.1"/>
    </source>
</evidence>
<sequence length="80" mass="8823">MLDPTRQPRALEMISRSGEAQSKAEQSQHNPLPVMTSLRTSQSKRHCSNAECIGCGVLLHPSRANDQRQAKGTFLVKHAV</sequence>
<keyword evidence="3" id="KW-1185">Reference proteome</keyword>
<feature type="compositionally biased region" description="Polar residues" evidence="1">
    <location>
        <begin position="18"/>
        <end position="30"/>
    </location>
</feature>
<name>A0A1D3D1G2_9EIME</name>
<comment type="caution">
    <text evidence="2">The sequence shown here is derived from an EMBL/GenBank/DDBJ whole genome shotgun (WGS) entry which is preliminary data.</text>
</comment>
<proteinExistence type="predicted"/>
<dbReference type="VEuPathDB" id="ToxoDB:cyc_06714"/>
<feature type="region of interest" description="Disordered" evidence="1">
    <location>
        <begin position="1"/>
        <end position="31"/>
    </location>
</feature>
<protein>
    <submittedName>
        <fullName evidence="2">Uncharacterized protein</fullName>
    </submittedName>
</protein>
<dbReference type="Proteomes" id="UP000095192">
    <property type="component" value="Unassembled WGS sequence"/>
</dbReference>
<dbReference type="InParanoid" id="A0A1D3D1G2"/>
<organism evidence="2 3">
    <name type="scientific">Cyclospora cayetanensis</name>
    <dbReference type="NCBI Taxonomy" id="88456"/>
    <lineage>
        <taxon>Eukaryota</taxon>
        <taxon>Sar</taxon>
        <taxon>Alveolata</taxon>
        <taxon>Apicomplexa</taxon>
        <taxon>Conoidasida</taxon>
        <taxon>Coccidia</taxon>
        <taxon>Eucoccidiorida</taxon>
        <taxon>Eimeriorina</taxon>
        <taxon>Eimeriidae</taxon>
        <taxon>Cyclospora</taxon>
    </lineage>
</organism>
<accession>A0A1D3D1G2</accession>